<evidence type="ECO:0000313" key="2">
    <source>
        <dbReference type="Proteomes" id="UP000250321"/>
    </source>
</evidence>
<accession>A0A314YMF2</accession>
<dbReference type="AlphaFoldDB" id="A0A314YMF2"/>
<keyword evidence="1" id="KW-0418">Kinase</keyword>
<dbReference type="GO" id="GO:0016301">
    <property type="term" value="F:kinase activity"/>
    <property type="evidence" value="ECO:0007669"/>
    <property type="project" value="UniProtKB-KW"/>
</dbReference>
<gene>
    <name evidence="1" type="ORF">Pyn_40853</name>
</gene>
<evidence type="ECO:0000313" key="1">
    <source>
        <dbReference type="EMBL" id="PQQ06699.1"/>
    </source>
</evidence>
<dbReference type="EMBL" id="PJQY01000945">
    <property type="protein sequence ID" value="PQQ06699.1"/>
    <property type="molecule type" value="Genomic_DNA"/>
</dbReference>
<keyword evidence="2" id="KW-1185">Reference proteome</keyword>
<comment type="caution">
    <text evidence="1">The sequence shown here is derived from an EMBL/GenBank/DDBJ whole genome shotgun (WGS) entry which is preliminary data.</text>
</comment>
<reference evidence="1 2" key="1">
    <citation type="submission" date="2018-02" db="EMBL/GenBank/DDBJ databases">
        <title>Draft genome of wild Prunus yedoensis var. nudiflora.</title>
        <authorList>
            <person name="Baek S."/>
            <person name="Kim J.-H."/>
            <person name="Choi K."/>
            <person name="Kim G.-B."/>
            <person name="Cho A."/>
            <person name="Jang H."/>
            <person name="Shin C.-H."/>
            <person name="Yu H.-J."/>
            <person name="Mun J.-H."/>
        </authorList>
    </citation>
    <scope>NUCLEOTIDE SEQUENCE [LARGE SCALE GENOMIC DNA]</scope>
    <source>
        <strain evidence="2">cv. Jeju island</strain>
        <tissue evidence="1">Leaf</tissue>
    </source>
</reference>
<proteinExistence type="predicted"/>
<organism evidence="1 2">
    <name type="scientific">Prunus yedoensis var. nudiflora</name>
    <dbReference type="NCBI Taxonomy" id="2094558"/>
    <lineage>
        <taxon>Eukaryota</taxon>
        <taxon>Viridiplantae</taxon>
        <taxon>Streptophyta</taxon>
        <taxon>Embryophyta</taxon>
        <taxon>Tracheophyta</taxon>
        <taxon>Spermatophyta</taxon>
        <taxon>Magnoliopsida</taxon>
        <taxon>eudicotyledons</taxon>
        <taxon>Gunneridae</taxon>
        <taxon>Pentapetalae</taxon>
        <taxon>rosids</taxon>
        <taxon>fabids</taxon>
        <taxon>Rosales</taxon>
        <taxon>Rosaceae</taxon>
        <taxon>Amygdaloideae</taxon>
        <taxon>Amygdaleae</taxon>
        <taxon>Prunus</taxon>
    </lineage>
</organism>
<sequence>MPARYMFFEAVTDKPISFCRYEIVIYATIVLTSEKVRMKFYQEIGRDQGKRNKFMKDLFFLQHLLERPRPPYLIGLVDYRKLDDKTHRVVVENIPEGMFCISGLVVVDGRINSLLYQLLKCLE</sequence>
<protein>
    <submittedName>
        <fullName evidence="1">Cyclin-dependent kinase 2-like</fullName>
    </submittedName>
</protein>
<dbReference type="Proteomes" id="UP000250321">
    <property type="component" value="Unassembled WGS sequence"/>
</dbReference>
<name>A0A314YMF2_PRUYE</name>
<keyword evidence="1" id="KW-0808">Transferase</keyword>